<evidence type="ECO:0000256" key="1">
    <source>
        <dbReference type="SAM" id="Phobius"/>
    </source>
</evidence>
<sequence>MEIQQPFSQVKPTPKLLGIGQLFKKTLQVFKKRIWVFIGIMIIPILAVMVFLLLFTFGLALLGRIFLWSSGSRLILILSFFVALIVITVSLLWPQLAILYAVKEREIKIGAKEALRKGWPKILSLYWITLLSTIVIGLGSLLLFIPGLIFWVWFSLADPILVAEDIKGWKALLRSKKLVKGNWWQVFFRLIPIAIISLGIQFLFESVFSKTSYGIFFSYLLVIPWFFFVLTFIFLLYENLKELEGKEAEENTSQ</sequence>
<keyword evidence="1" id="KW-1133">Transmembrane helix</keyword>
<feature type="transmembrane region" description="Helical" evidence="1">
    <location>
        <begin position="34"/>
        <end position="62"/>
    </location>
</feature>
<reference evidence="3" key="1">
    <citation type="submission" date="2017-09" db="EMBL/GenBank/DDBJ databases">
        <title>Depth-based differentiation of microbial function through sediment-hosted aquifers and enrichment of novel symbionts in the deep terrestrial subsurface.</title>
        <authorList>
            <person name="Probst A.J."/>
            <person name="Ladd B."/>
            <person name="Jarett J.K."/>
            <person name="Geller-Mcgrath D.E."/>
            <person name="Sieber C.M.K."/>
            <person name="Emerson J.B."/>
            <person name="Anantharaman K."/>
            <person name="Thomas B.C."/>
            <person name="Malmstrom R."/>
            <person name="Stieglmeier M."/>
            <person name="Klingl A."/>
            <person name="Woyke T."/>
            <person name="Ryan C.M."/>
            <person name="Banfield J.F."/>
        </authorList>
    </citation>
    <scope>NUCLEOTIDE SEQUENCE [LARGE SCALE GENOMIC DNA]</scope>
</reference>
<feature type="transmembrane region" description="Helical" evidence="1">
    <location>
        <begin position="186"/>
        <end position="204"/>
    </location>
</feature>
<dbReference type="PANTHER" id="PTHR33133:SF1">
    <property type="entry name" value="EXPRESSED PROTEIN-RELATED"/>
    <property type="match status" value="1"/>
</dbReference>
<feature type="transmembrane region" description="Helical" evidence="1">
    <location>
        <begin position="123"/>
        <end position="142"/>
    </location>
</feature>
<organism evidence="2 3">
    <name type="scientific">bacterium (Candidatus Gribaldobacteria) CG_4_10_14_0_2_um_filter_36_18</name>
    <dbReference type="NCBI Taxonomy" id="2014264"/>
    <lineage>
        <taxon>Bacteria</taxon>
        <taxon>Candidatus Gribaldobacteria</taxon>
    </lineage>
</organism>
<dbReference type="EMBL" id="PFPS01000038">
    <property type="protein sequence ID" value="PJA02417.1"/>
    <property type="molecule type" value="Genomic_DNA"/>
</dbReference>
<dbReference type="AlphaFoldDB" id="A0A2M7VKQ6"/>
<evidence type="ECO:0008006" key="4">
    <source>
        <dbReference type="Google" id="ProtNLM"/>
    </source>
</evidence>
<evidence type="ECO:0000313" key="2">
    <source>
        <dbReference type="EMBL" id="PJA02417.1"/>
    </source>
</evidence>
<evidence type="ECO:0000313" key="3">
    <source>
        <dbReference type="Proteomes" id="UP000231469"/>
    </source>
</evidence>
<feature type="transmembrane region" description="Helical" evidence="1">
    <location>
        <begin position="216"/>
        <end position="237"/>
    </location>
</feature>
<keyword evidence="1" id="KW-0472">Membrane</keyword>
<accession>A0A2M7VKQ6</accession>
<protein>
    <recommendedName>
        <fullName evidence="4">Glycerophosphoryl diester phosphodiesterase membrane domain-containing protein</fullName>
    </recommendedName>
</protein>
<comment type="caution">
    <text evidence="2">The sequence shown here is derived from an EMBL/GenBank/DDBJ whole genome shotgun (WGS) entry which is preliminary data.</text>
</comment>
<feature type="transmembrane region" description="Helical" evidence="1">
    <location>
        <begin position="74"/>
        <end position="102"/>
    </location>
</feature>
<name>A0A2M7VKQ6_9BACT</name>
<dbReference type="Proteomes" id="UP000231469">
    <property type="component" value="Unassembled WGS sequence"/>
</dbReference>
<keyword evidence="1" id="KW-0812">Transmembrane</keyword>
<proteinExistence type="predicted"/>
<dbReference type="PANTHER" id="PTHR33133">
    <property type="entry name" value="OS08G0107100 PROTEIN-RELATED"/>
    <property type="match status" value="1"/>
</dbReference>
<gene>
    <name evidence="2" type="ORF">COX73_00835</name>
</gene>